<dbReference type="InterPro" id="IPR007372">
    <property type="entry name" value="Lipid/polyisoprenoid-bd_YceI"/>
</dbReference>
<proteinExistence type="predicted"/>
<dbReference type="PANTHER" id="PTHR34406:SF1">
    <property type="entry name" value="PROTEIN YCEI"/>
    <property type="match status" value="1"/>
</dbReference>
<feature type="domain" description="Lipid/polyisoprenoid-binding YceI-like" evidence="1">
    <location>
        <begin position="30"/>
        <end position="195"/>
    </location>
</feature>
<sequence>MKANGNLKFLLIVLLLGFGTNLSLKAQSYTLNQKPSYVLVDGTSNIHDWSLEAESFSGNLKAEFDEGKLEELEQLNFTVMAESLKSGKSGMDKNTYNALKTNSYKKISFQLKDVKSIEASGTDSYKVNTTGTLELAGVKKEINLTFNLMVKGNEIILKGNYKLNMTDYNIEPPTAMFGTISTGENVTIKFETHFIK</sequence>
<dbReference type="KEGG" id="grs:C7S20_08290"/>
<gene>
    <name evidence="2" type="ORF">C7S20_08290</name>
</gene>
<keyword evidence="3" id="KW-1185">Reference proteome</keyword>
<organism evidence="2 3">
    <name type="scientific">Christiangramia fulva</name>
    <dbReference type="NCBI Taxonomy" id="2126553"/>
    <lineage>
        <taxon>Bacteria</taxon>
        <taxon>Pseudomonadati</taxon>
        <taxon>Bacteroidota</taxon>
        <taxon>Flavobacteriia</taxon>
        <taxon>Flavobacteriales</taxon>
        <taxon>Flavobacteriaceae</taxon>
        <taxon>Christiangramia</taxon>
    </lineage>
</organism>
<evidence type="ECO:0000259" key="1">
    <source>
        <dbReference type="SMART" id="SM00867"/>
    </source>
</evidence>
<dbReference type="Proteomes" id="UP000241507">
    <property type="component" value="Chromosome"/>
</dbReference>
<evidence type="ECO:0000313" key="3">
    <source>
        <dbReference type="Proteomes" id="UP000241507"/>
    </source>
</evidence>
<dbReference type="SUPFAM" id="SSF101874">
    <property type="entry name" value="YceI-like"/>
    <property type="match status" value="1"/>
</dbReference>
<dbReference type="EMBL" id="CP028136">
    <property type="protein sequence ID" value="AVR47384.1"/>
    <property type="molecule type" value="Genomic_DNA"/>
</dbReference>
<evidence type="ECO:0000313" key="2">
    <source>
        <dbReference type="EMBL" id="AVR47384.1"/>
    </source>
</evidence>
<dbReference type="SMART" id="SM00867">
    <property type="entry name" value="YceI"/>
    <property type="match status" value="1"/>
</dbReference>
<dbReference type="Pfam" id="PF04264">
    <property type="entry name" value="YceI"/>
    <property type="match status" value="1"/>
</dbReference>
<dbReference type="PANTHER" id="PTHR34406">
    <property type="entry name" value="PROTEIN YCEI"/>
    <property type="match status" value="1"/>
</dbReference>
<protein>
    <submittedName>
        <fullName evidence="2">YceI family protein</fullName>
    </submittedName>
</protein>
<accession>A0A2R3ZAY5</accession>
<dbReference type="Gene3D" id="2.40.128.110">
    <property type="entry name" value="Lipid/polyisoprenoid-binding, YceI-like"/>
    <property type="match status" value="1"/>
</dbReference>
<name>A0A2R3ZAY5_9FLAO</name>
<dbReference type="InterPro" id="IPR036761">
    <property type="entry name" value="TTHA0802/YceI-like_sf"/>
</dbReference>
<dbReference type="AlphaFoldDB" id="A0A2R3ZAY5"/>
<dbReference type="OrthoDB" id="9794147at2"/>
<reference evidence="3" key="1">
    <citation type="submission" date="2018-03" db="EMBL/GenBank/DDBJ databases">
        <title>Gramella fulva sp. nov., isolated from a dry surface of tidal flat.</title>
        <authorList>
            <person name="Hwang S.H."/>
            <person name="Hwang W.M."/>
            <person name="Kang K."/>
            <person name="Ahn T.-Y."/>
        </authorList>
    </citation>
    <scope>NUCLEOTIDE SEQUENCE [LARGE SCALE GENOMIC DNA]</scope>
    <source>
        <strain evidence="3">SH35</strain>
    </source>
</reference>
<dbReference type="RefSeq" id="WP_107014152.1">
    <property type="nucleotide sequence ID" value="NZ_CP028136.1"/>
</dbReference>